<dbReference type="AlphaFoldDB" id="A0A537L433"/>
<dbReference type="GO" id="GO:0000160">
    <property type="term" value="P:phosphorelay signal transduction system"/>
    <property type="evidence" value="ECO:0007669"/>
    <property type="project" value="InterPro"/>
</dbReference>
<dbReference type="GO" id="GO:0006355">
    <property type="term" value="P:regulation of DNA-templated transcription"/>
    <property type="evidence" value="ECO:0007669"/>
    <property type="project" value="InterPro"/>
</dbReference>
<dbReference type="Pfam" id="PF00196">
    <property type="entry name" value="GerE"/>
    <property type="match status" value="1"/>
</dbReference>
<dbReference type="SUPFAM" id="SSF46894">
    <property type="entry name" value="C-terminal effector domain of the bipartite response regulators"/>
    <property type="match status" value="1"/>
</dbReference>
<dbReference type="Proteomes" id="UP000318661">
    <property type="component" value="Unassembled WGS sequence"/>
</dbReference>
<evidence type="ECO:0000313" key="8">
    <source>
        <dbReference type="Proteomes" id="UP000315217"/>
    </source>
</evidence>
<reference evidence="8 9" key="1">
    <citation type="journal article" date="2019" name="Nat. Microbiol.">
        <title>Mediterranean grassland soil C-N compound turnover is dependent on rainfall and depth, and is mediated by genomically divergent microorganisms.</title>
        <authorList>
            <person name="Diamond S."/>
            <person name="Andeer P.F."/>
            <person name="Li Z."/>
            <person name="Crits-Christoph A."/>
            <person name="Burstein D."/>
            <person name="Anantharaman K."/>
            <person name="Lane K.R."/>
            <person name="Thomas B.C."/>
            <person name="Pan C."/>
            <person name="Northen T.R."/>
            <person name="Banfield J.F."/>
        </authorList>
    </citation>
    <scope>NUCLEOTIDE SEQUENCE [LARGE SCALE GENOMIC DNA]</scope>
    <source>
        <strain evidence="7">NP_1</strain>
        <strain evidence="6">NP_2</strain>
    </source>
</reference>
<evidence type="ECO:0000259" key="4">
    <source>
        <dbReference type="PROSITE" id="PS50043"/>
    </source>
</evidence>
<feature type="domain" description="Response regulatory" evidence="5">
    <location>
        <begin position="4"/>
        <end position="120"/>
    </location>
</feature>
<feature type="domain" description="HTH luxR-type" evidence="4">
    <location>
        <begin position="148"/>
        <end position="213"/>
    </location>
</feature>
<comment type="caution">
    <text evidence="3">Lacks conserved residue(s) required for the propagation of feature annotation.</text>
</comment>
<keyword evidence="2" id="KW-0238">DNA-binding</keyword>
<name>A0A537L433_9BACT</name>
<evidence type="ECO:0000256" key="3">
    <source>
        <dbReference type="PROSITE-ProRule" id="PRU00169"/>
    </source>
</evidence>
<dbReference type="InterPro" id="IPR000792">
    <property type="entry name" value="Tscrpt_reg_LuxR_C"/>
</dbReference>
<evidence type="ECO:0000313" key="7">
    <source>
        <dbReference type="EMBL" id="TMJ11667.1"/>
    </source>
</evidence>
<keyword evidence="1" id="KW-0597">Phosphoprotein</keyword>
<evidence type="ECO:0000313" key="6">
    <source>
        <dbReference type="EMBL" id="TMJ02666.1"/>
    </source>
</evidence>
<dbReference type="PROSITE" id="PS50043">
    <property type="entry name" value="HTH_LUXR_2"/>
    <property type="match status" value="1"/>
</dbReference>
<evidence type="ECO:0000256" key="1">
    <source>
        <dbReference type="ARBA" id="ARBA00022553"/>
    </source>
</evidence>
<dbReference type="InterPro" id="IPR001789">
    <property type="entry name" value="Sig_transdc_resp-reg_receiver"/>
</dbReference>
<dbReference type="InterPro" id="IPR011006">
    <property type="entry name" value="CheY-like_superfamily"/>
</dbReference>
<dbReference type="InterPro" id="IPR039420">
    <property type="entry name" value="WalR-like"/>
</dbReference>
<accession>A0A537L433</accession>
<dbReference type="SUPFAM" id="SSF52172">
    <property type="entry name" value="CheY-like"/>
    <property type="match status" value="1"/>
</dbReference>
<dbReference type="PRINTS" id="PR00038">
    <property type="entry name" value="HTHLUXR"/>
</dbReference>
<dbReference type="PANTHER" id="PTHR43214:SF43">
    <property type="entry name" value="TWO-COMPONENT RESPONSE REGULATOR"/>
    <property type="match status" value="1"/>
</dbReference>
<evidence type="ECO:0000259" key="5">
    <source>
        <dbReference type="PROSITE" id="PS50110"/>
    </source>
</evidence>
<dbReference type="Gene3D" id="3.40.50.2300">
    <property type="match status" value="1"/>
</dbReference>
<dbReference type="CDD" id="cd17535">
    <property type="entry name" value="REC_NarL-like"/>
    <property type="match status" value="1"/>
</dbReference>
<evidence type="ECO:0000313" key="9">
    <source>
        <dbReference type="Proteomes" id="UP000318661"/>
    </source>
</evidence>
<dbReference type="CDD" id="cd06170">
    <property type="entry name" value="LuxR_C_like"/>
    <property type="match status" value="1"/>
</dbReference>
<organism evidence="6 9">
    <name type="scientific">Candidatus Segetimicrobium genomatis</name>
    <dbReference type="NCBI Taxonomy" id="2569760"/>
    <lineage>
        <taxon>Bacteria</taxon>
        <taxon>Bacillati</taxon>
        <taxon>Candidatus Sysuimicrobiota</taxon>
        <taxon>Candidatus Sysuimicrobiia</taxon>
        <taxon>Candidatus Sysuimicrobiales</taxon>
        <taxon>Candidatus Segetimicrobiaceae</taxon>
        <taxon>Candidatus Segetimicrobium</taxon>
    </lineage>
</organism>
<dbReference type="GO" id="GO:0003677">
    <property type="term" value="F:DNA binding"/>
    <property type="evidence" value="ECO:0007669"/>
    <property type="project" value="UniProtKB-KW"/>
</dbReference>
<dbReference type="PROSITE" id="PS50110">
    <property type="entry name" value="RESPONSE_REGULATORY"/>
    <property type="match status" value="1"/>
</dbReference>
<evidence type="ECO:0000256" key="2">
    <source>
        <dbReference type="ARBA" id="ARBA00023125"/>
    </source>
</evidence>
<sequence>MGIRVLIVDNQALVRRGVAELLRLSRDIETVSQASGKQQAVQTAREQRPDVVIIEPQMPDGDGLATIKSLRQQCPDASILVLTQKEDPEEAIRTLEAGAVGYVLKDIEPEHLLSAIHHVASGRAMLNPKVARHILARLASSNGVSPSENLRGRGLTEREIEVLAQLANGLTDREIASRLFLSQATVKTHLKSVFRKLGARNRAQAAAVAAVSGLTFHRPPQVS</sequence>
<dbReference type="EMBL" id="VBAI01000053">
    <property type="protein sequence ID" value="TMJ11667.1"/>
    <property type="molecule type" value="Genomic_DNA"/>
</dbReference>
<protein>
    <submittedName>
        <fullName evidence="6">Response regulator transcription factor</fullName>
    </submittedName>
</protein>
<dbReference type="InterPro" id="IPR058245">
    <property type="entry name" value="NreC/VraR/RcsB-like_REC"/>
</dbReference>
<dbReference type="Proteomes" id="UP000315217">
    <property type="component" value="Unassembled WGS sequence"/>
</dbReference>
<comment type="caution">
    <text evidence="6">The sequence shown here is derived from an EMBL/GenBank/DDBJ whole genome shotgun (WGS) entry which is preliminary data.</text>
</comment>
<dbReference type="EMBL" id="VBAJ01000297">
    <property type="protein sequence ID" value="TMJ02666.1"/>
    <property type="molecule type" value="Genomic_DNA"/>
</dbReference>
<dbReference type="InterPro" id="IPR016032">
    <property type="entry name" value="Sig_transdc_resp-reg_C-effctor"/>
</dbReference>
<dbReference type="SMART" id="SM00421">
    <property type="entry name" value="HTH_LUXR"/>
    <property type="match status" value="1"/>
</dbReference>
<gene>
    <name evidence="7" type="ORF">E6G98_04535</name>
    <name evidence="6" type="ORF">E6G99_12005</name>
</gene>
<dbReference type="Pfam" id="PF00072">
    <property type="entry name" value="Response_reg"/>
    <property type="match status" value="1"/>
</dbReference>
<proteinExistence type="predicted"/>
<dbReference type="SMART" id="SM00448">
    <property type="entry name" value="REC"/>
    <property type="match status" value="1"/>
</dbReference>
<dbReference type="PANTHER" id="PTHR43214">
    <property type="entry name" value="TWO-COMPONENT RESPONSE REGULATOR"/>
    <property type="match status" value="1"/>
</dbReference>